<dbReference type="InterPro" id="IPR029063">
    <property type="entry name" value="SAM-dependent_MTases_sf"/>
</dbReference>
<dbReference type="InterPro" id="IPR050390">
    <property type="entry name" value="C5-Methyltransferase"/>
</dbReference>
<dbReference type="REBASE" id="356028">
    <property type="entry name" value="M.PbaMal48ORF31880P"/>
</dbReference>
<keyword evidence="3 7" id="KW-0808">Transferase</keyword>
<evidence type="ECO:0000256" key="5">
    <source>
        <dbReference type="ARBA" id="ARBA00022747"/>
    </source>
</evidence>
<dbReference type="GO" id="GO:0032259">
    <property type="term" value="P:methylation"/>
    <property type="evidence" value="ECO:0007669"/>
    <property type="project" value="UniProtKB-KW"/>
</dbReference>
<reference evidence="9 10" key="1">
    <citation type="submission" date="2019-02" db="EMBL/GenBank/DDBJ databases">
        <title>Deep-cultivation of Planctomycetes and their phenomic and genomic characterization uncovers novel biology.</title>
        <authorList>
            <person name="Wiegand S."/>
            <person name="Jogler M."/>
            <person name="Boedeker C."/>
            <person name="Pinto D."/>
            <person name="Vollmers J."/>
            <person name="Rivas-Marin E."/>
            <person name="Kohn T."/>
            <person name="Peeters S.H."/>
            <person name="Heuer A."/>
            <person name="Rast P."/>
            <person name="Oberbeckmann S."/>
            <person name="Bunk B."/>
            <person name="Jeske O."/>
            <person name="Meyerdierks A."/>
            <person name="Storesund J.E."/>
            <person name="Kallscheuer N."/>
            <person name="Luecker S."/>
            <person name="Lage O.M."/>
            <person name="Pohl T."/>
            <person name="Merkel B.J."/>
            <person name="Hornburger P."/>
            <person name="Mueller R.-W."/>
            <person name="Bruemmer F."/>
            <person name="Labrenz M."/>
            <person name="Spormann A.M."/>
            <person name="Op den Camp H."/>
            <person name="Overmann J."/>
            <person name="Amann R."/>
            <person name="Jetten M.S.M."/>
            <person name="Mascher T."/>
            <person name="Medema M.H."/>
            <person name="Devos D.P."/>
            <person name="Kaster A.-K."/>
            <person name="Ovreas L."/>
            <person name="Rohde M."/>
            <person name="Galperin M.Y."/>
            <person name="Jogler C."/>
        </authorList>
    </citation>
    <scope>NUCLEOTIDE SEQUENCE [LARGE SCALE GENOMIC DNA]</scope>
    <source>
        <strain evidence="9 10">Mal48</strain>
    </source>
</reference>
<gene>
    <name evidence="9" type="primary">bspRIM</name>
    <name evidence="9" type="ORF">Mal48_31880</name>
</gene>
<dbReference type="EMBL" id="CP036267">
    <property type="protein sequence ID" value="QDT33931.1"/>
    <property type="molecule type" value="Genomic_DNA"/>
</dbReference>
<accession>A0A517QQM1</accession>
<dbReference type="RefSeq" id="WP_145201037.1">
    <property type="nucleotide sequence ID" value="NZ_CP036267.1"/>
</dbReference>
<dbReference type="Pfam" id="PF00145">
    <property type="entry name" value="DNA_methylase"/>
    <property type="match status" value="2"/>
</dbReference>
<dbReference type="GO" id="GO:0044027">
    <property type="term" value="P:negative regulation of gene expression via chromosomal CpG island methylation"/>
    <property type="evidence" value="ECO:0007669"/>
    <property type="project" value="TreeGrafter"/>
</dbReference>
<proteinExistence type="inferred from homology"/>
<dbReference type="SUPFAM" id="SSF53335">
    <property type="entry name" value="S-adenosyl-L-methionine-dependent methyltransferases"/>
    <property type="match status" value="1"/>
</dbReference>
<dbReference type="PROSITE" id="PS51679">
    <property type="entry name" value="SAM_MT_C5"/>
    <property type="match status" value="1"/>
</dbReference>
<dbReference type="GO" id="GO:0009307">
    <property type="term" value="P:DNA restriction-modification system"/>
    <property type="evidence" value="ECO:0007669"/>
    <property type="project" value="UniProtKB-KW"/>
</dbReference>
<dbReference type="GO" id="GO:0003886">
    <property type="term" value="F:DNA (cytosine-5-)-methyltransferase activity"/>
    <property type="evidence" value="ECO:0007669"/>
    <property type="project" value="UniProtKB-EC"/>
</dbReference>
<dbReference type="PANTHER" id="PTHR10629:SF52">
    <property type="entry name" value="DNA (CYTOSINE-5)-METHYLTRANSFERASE 1"/>
    <property type="match status" value="1"/>
</dbReference>
<dbReference type="PRINTS" id="PR00105">
    <property type="entry name" value="C5METTRFRASE"/>
</dbReference>
<evidence type="ECO:0000313" key="10">
    <source>
        <dbReference type="Proteomes" id="UP000315724"/>
    </source>
</evidence>
<evidence type="ECO:0000256" key="7">
    <source>
        <dbReference type="PROSITE-ProRule" id="PRU01016"/>
    </source>
</evidence>
<evidence type="ECO:0000256" key="8">
    <source>
        <dbReference type="RuleBase" id="RU000416"/>
    </source>
</evidence>
<dbReference type="EC" id="2.1.1.37" evidence="1"/>
<evidence type="ECO:0000313" key="9">
    <source>
        <dbReference type="EMBL" id="QDT33931.1"/>
    </source>
</evidence>
<protein>
    <recommendedName>
        <fullName evidence="1">DNA (cytosine-5-)-methyltransferase</fullName>
        <ecNumber evidence="1">2.1.1.37</ecNumber>
    </recommendedName>
</protein>
<dbReference type="Gene3D" id="3.40.50.150">
    <property type="entry name" value="Vaccinia Virus protein VP39"/>
    <property type="match status" value="1"/>
</dbReference>
<dbReference type="AlphaFoldDB" id="A0A517QQM1"/>
<name>A0A517QQM1_9PLAN</name>
<dbReference type="KEGG" id="tpol:Mal48_31880"/>
<dbReference type="Proteomes" id="UP000315724">
    <property type="component" value="Chromosome"/>
</dbReference>
<organism evidence="9 10">
    <name type="scientific">Thalassoglobus polymorphus</name>
    <dbReference type="NCBI Taxonomy" id="2527994"/>
    <lineage>
        <taxon>Bacteria</taxon>
        <taxon>Pseudomonadati</taxon>
        <taxon>Planctomycetota</taxon>
        <taxon>Planctomycetia</taxon>
        <taxon>Planctomycetales</taxon>
        <taxon>Planctomycetaceae</taxon>
        <taxon>Thalassoglobus</taxon>
    </lineage>
</organism>
<dbReference type="Gene3D" id="3.90.120.10">
    <property type="entry name" value="DNA Methylase, subunit A, domain 2"/>
    <property type="match status" value="1"/>
</dbReference>
<comment type="catalytic activity">
    <reaction evidence="6">
        <text>a 2'-deoxycytidine in DNA + S-adenosyl-L-methionine = a 5-methyl-2'-deoxycytidine in DNA + S-adenosyl-L-homocysteine + H(+)</text>
        <dbReference type="Rhea" id="RHEA:13681"/>
        <dbReference type="Rhea" id="RHEA-COMP:11369"/>
        <dbReference type="Rhea" id="RHEA-COMP:11370"/>
        <dbReference type="ChEBI" id="CHEBI:15378"/>
        <dbReference type="ChEBI" id="CHEBI:57856"/>
        <dbReference type="ChEBI" id="CHEBI:59789"/>
        <dbReference type="ChEBI" id="CHEBI:85452"/>
        <dbReference type="ChEBI" id="CHEBI:85454"/>
        <dbReference type="EC" id="2.1.1.37"/>
    </reaction>
</comment>
<evidence type="ECO:0000256" key="1">
    <source>
        <dbReference type="ARBA" id="ARBA00011975"/>
    </source>
</evidence>
<keyword evidence="5" id="KW-0680">Restriction system</keyword>
<dbReference type="PANTHER" id="PTHR10629">
    <property type="entry name" value="CYTOSINE-SPECIFIC METHYLTRANSFERASE"/>
    <property type="match status" value="1"/>
</dbReference>
<evidence type="ECO:0000256" key="6">
    <source>
        <dbReference type="ARBA" id="ARBA00047422"/>
    </source>
</evidence>
<evidence type="ECO:0000256" key="2">
    <source>
        <dbReference type="ARBA" id="ARBA00022603"/>
    </source>
</evidence>
<keyword evidence="2 7" id="KW-0489">Methyltransferase</keyword>
<keyword evidence="10" id="KW-1185">Reference proteome</keyword>
<dbReference type="OrthoDB" id="9813719at2"/>
<keyword evidence="4 7" id="KW-0949">S-adenosyl-L-methionine</keyword>
<feature type="active site" evidence="7">
    <location>
        <position position="141"/>
    </location>
</feature>
<dbReference type="InterPro" id="IPR001525">
    <property type="entry name" value="C5_MeTfrase"/>
</dbReference>
<evidence type="ECO:0000256" key="3">
    <source>
        <dbReference type="ARBA" id="ARBA00022679"/>
    </source>
</evidence>
<dbReference type="NCBIfam" id="TIGR00675">
    <property type="entry name" value="dcm"/>
    <property type="match status" value="1"/>
</dbReference>
<comment type="similarity">
    <text evidence="7 8">Belongs to the class I-like SAM-binding methyltransferase superfamily. C5-methyltransferase family.</text>
</comment>
<dbReference type="GO" id="GO:0003677">
    <property type="term" value="F:DNA binding"/>
    <property type="evidence" value="ECO:0007669"/>
    <property type="project" value="TreeGrafter"/>
</dbReference>
<sequence>MEEIEQIPVIDIFAGPGGLGEGFSSFRTRDGYQPFRISLSVEKDPRAHETLKLRSFFRQFPVGTAPEEYYQVLRGELKLEDLPEHLQNKPDVLAAWKTAEREAVCAELGASEESHKLIGSAIRKSVKNRKQPWVLIGGPPCQAYSIAGRARNKGIADYRIEDDHRSSLYQEYLRIIAEHWPSVFVMENVKGLLSATVNNQKVFEKIITDLESPLEASGKKRRVNRSQRYRIVPLIKPRNSLVEGAWHPGDFLVASEQHGIPQIRHRVFLIGIREDLGDVELPFLTPSPAPSVAEIIGGLPPLRSGLSRKRVSSRYVNLKDSPELWRQTQIEQTVRSTPEDERRWLKSVSNGTIPSIRDEILSIISNLDSSPEDRGSEFVSWKTESSLPSTLRDWYLDSRLGGVCNHSTRGHMDTDLARYLFATCYAKVNGVSPKLAQFPADLQPNHKNASSGDFDDRFRVQIAGKPASTITSHISKDGHYFIHPDSAQCRSLTVREAARLQTFPDNYFFCGPRTSQYSQVGNAVPPLLAEQVC</sequence>
<evidence type="ECO:0000256" key="4">
    <source>
        <dbReference type="ARBA" id="ARBA00022691"/>
    </source>
</evidence>